<protein>
    <recommendedName>
        <fullName evidence="8 9">Dephospho-CoA kinase</fullName>
        <ecNumber evidence="8 9">2.7.1.24</ecNumber>
    </recommendedName>
    <alternativeName>
        <fullName evidence="8">Dephosphocoenzyme A kinase</fullName>
    </alternativeName>
</protein>
<dbReference type="EMBL" id="JAHLFT010000104">
    <property type="protein sequence ID" value="MBU3829061.1"/>
    <property type="molecule type" value="Genomic_DNA"/>
</dbReference>
<dbReference type="PROSITE" id="PS51219">
    <property type="entry name" value="DPCK"/>
    <property type="match status" value="1"/>
</dbReference>
<evidence type="ECO:0000256" key="4">
    <source>
        <dbReference type="ARBA" id="ARBA00022741"/>
    </source>
</evidence>
<comment type="caution">
    <text evidence="10">The sequence shown here is derived from an EMBL/GenBank/DDBJ whole genome shotgun (WGS) entry which is preliminary data.</text>
</comment>
<keyword evidence="3 8" id="KW-0808">Transferase</keyword>
<dbReference type="FunFam" id="3.40.50.300:FF:000991">
    <property type="entry name" value="Dephospho-CoA kinase"/>
    <property type="match status" value="1"/>
</dbReference>
<feature type="binding site" evidence="8">
    <location>
        <begin position="12"/>
        <end position="17"/>
    </location>
    <ligand>
        <name>ATP</name>
        <dbReference type="ChEBI" id="CHEBI:30616"/>
    </ligand>
</feature>
<evidence type="ECO:0000256" key="3">
    <source>
        <dbReference type="ARBA" id="ARBA00022679"/>
    </source>
</evidence>
<evidence type="ECO:0000256" key="8">
    <source>
        <dbReference type="HAMAP-Rule" id="MF_00376"/>
    </source>
</evidence>
<evidence type="ECO:0000313" key="11">
    <source>
        <dbReference type="Proteomes" id="UP000823844"/>
    </source>
</evidence>
<evidence type="ECO:0000256" key="5">
    <source>
        <dbReference type="ARBA" id="ARBA00022777"/>
    </source>
</evidence>
<evidence type="ECO:0000256" key="6">
    <source>
        <dbReference type="ARBA" id="ARBA00022840"/>
    </source>
</evidence>
<dbReference type="PANTHER" id="PTHR10695">
    <property type="entry name" value="DEPHOSPHO-COA KINASE-RELATED"/>
    <property type="match status" value="1"/>
</dbReference>
<organism evidence="10 11">
    <name type="scientific">Candidatus Lactobacillus pullistercoris</name>
    <dbReference type="NCBI Taxonomy" id="2838636"/>
    <lineage>
        <taxon>Bacteria</taxon>
        <taxon>Bacillati</taxon>
        <taxon>Bacillota</taxon>
        <taxon>Bacilli</taxon>
        <taxon>Lactobacillales</taxon>
        <taxon>Lactobacillaceae</taxon>
        <taxon>Lactobacillus</taxon>
    </lineage>
</organism>
<gene>
    <name evidence="8 10" type="primary">coaE</name>
    <name evidence="10" type="ORF">H9806_08105</name>
</gene>
<dbReference type="GO" id="GO:0004140">
    <property type="term" value="F:dephospho-CoA kinase activity"/>
    <property type="evidence" value="ECO:0007669"/>
    <property type="project" value="UniProtKB-UniRule"/>
</dbReference>
<reference evidence="10" key="2">
    <citation type="submission" date="2021-04" db="EMBL/GenBank/DDBJ databases">
        <authorList>
            <person name="Gilroy R."/>
        </authorList>
    </citation>
    <scope>NUCLEOTIDE SEQUENCE</scope>
    <source>
        <strain evidence="10">F6-686</strain>
    </source>
</reference>
<evidence type="ECO:0000256" key="9">
    <source>
        <dbReference type="NCBIfam" id="TIGR00152"/>
    </source>
</evidence>
<keyword evidence="4 8" id="KW-0547">Nucleotide-binding</keyword>
<dbReference type="EC" id="2.7.1.24" evidence="8 9"/>
<dbReference type="InterPro" id="IPR001977">
    <property type="entry name" value="Depp_CoAkinase"/>
</dbReference>
<dbReference type="HAMAP" id="MF_00376">
    <property type="entry name" value="Dephospho_CoA_kinase"/>
    <property type="match status" value="1"/>
</dbReference>
<dbReference type="GO" id="GO:0005737">
    <property type="term" value="C:cytoplasm"/>
    <property type="evidence" value="ECO:0007669"/>
    <property type="project" value="UniProtKB-SubCell"/>
</dbReference>
<accession>A0A9E2KS60</accession>
<evidence type="ECO:0000256" key="7">
    <source>
        <dbReference type="ARBA" id="ARBA00022993"/>
    </source>
</evidence>
<evidence type="ECO:0000256" key="2">
    <source>
        <dbReference type="ARBA" id="ARBA00022490"/>
    </source>
</evidence>
<proteinExistence type="inferred from homology"/>
<dbReference type="NCBIfam" id="TIGR00152">
    <property type="entry name" value="dephospho-CoA kinase"/>
    <property type="match status" value="1"/>
</dbReference>
<comment type="function">
    <text evidence="8">Catalyzes the phosphorylation of the 3'-hydroxyl group of dephosphocoenzyme A to form coenzyme A.</text>
</comment>
<dbReference type="PANTHER" id="PTHR10695:SF46">
    <property type="entry name" value="BIFUNCTIONAL COENZYME A SYNTHASE-RELATED"/>
    <property type="match status" value="1"/>
</dbReference>
<comment type="pathway">
    <text evidence="8">Cofactor biosynthesis; coenzyme A biosynthesis; CoA from (R)-pantothenate: step 5/5.</text>
</comment>
<name>A0A9E2KS60_9LACO</name>
<evidence type="ECO:0000256" key="1">
    <source>
        <dbReference type="ARBA" id="ARBA00009018"/>
    </source>
</evidence>
<keyword evidence="2 8" id="KW-0963">Cytoplasm</keyword>
<keyword evidence="5 8" id="KW-0418">Kinase</keyword>
<dbReference type="Proteomes" id="UP000823844">
    <property type="component" value="Unassembled WGS sequence"/>
</dbReference>
<reference evidence="10" key="1">
    <citation type="journal article" date="2021" name="PeerJ">
        <title>Extensive microbial diversity within the chicken gut microbiome revealed by metagenomics and culture.</title>
        <authorList>
            <person name="Gilroy R."/>
            <person name="Ravi A."/>
            <person name="Getino M."/>
            <person name="Pursley I."/>
            <person name="Horton D.L."/>
            <person name="Alikhan N.F."/>
            <person name="Baker D."/>
            <person name="Gharbi K."/>
            <person name="Hall N."/>
            <person name="Watson M."/>
            <person name="Adriaenssens E.M."/>
            <person name="Foster-Nyarko E."/>
            <person name="Jarju S."/>
            <person name="Secka A."/>
            <person name="Antonio M."/>
            <person name="Oren A."/>
            <person name="Chaudhuri R.R."/>
            <person name="La Ragione R."/>
            <person name="Hildebrand F."/>
            <person name="Pallen M.J."/>
        </authorList>
    </citation>
    <scope>NUCLEOTIDE SEQUENCE</scope>
    <source>
        <strain evidence="10">F6-686</strain>
    </source>
</reference>
<keyword evidence="7 8" id="KW-0173">Coenzyme A biosynthesis</keyword>
<comment type="similarity">
    <text evidence="1 8">Belongs to the CoaE family.</text>
</comment>
<comment type="subcellular location">
    <subcellularLocation>
        <location evidence="8">Cytoplasm</location>
    </subcellularLocation>
</comment>
<dbReference type="SUPFAM" id="SSF52540">
    <property type="entry name" value="P-loop containing nucleoside triphosphate hydrolases"/>
    <property type="match status" value="1"/>
</dbReference>
<evidence type="ECO:0000313" key="10">
    <source>
        <dbReference type="EMBL" id="MBU3829061.1"/>
    </source>
</evidence>
<keyword evidence="6 8" id="KW-0067">ATP-binding</keyword>
<dbReference type="GO" id="GO:0015937">
    <property type="term" value="P:coenzyme A biosynthetic process"/>
    <property type="evidence" value="ECO:0007669"/>
    <property type="project" value="UniProtKB-UniRule"/>
</dbReference>
<comment type="catalytic activity">
    <reaction evidence="8">
        <text>3'-dephospho-CoA + ATP = ADP + CoA + H(+)</text>
        <dbReference type="Rhea" id="RHEA:18245"/>
        <dbReference type="ChEBI" id="CHEBI:15378"/>
        <dbReference type="ChEBI" id="CHEBI:30616"/>
        <dbReference type="ChEBI" id="CHEBI:57287"/>
        <dbReference type="ChEBI" id="CHEBI:57328"/>
        <dbReference type="ChEBI" id="CHEBI:456216"/>
        <dbReference type="EC" id="2.7.1.24"/>
    </reaction>
</comment>
<dbReference type="InterPro" id="IPR027417">
    <property type="entry name" value="P-loop_NTPase"/>
</dbReference>
<sequence>MTVILGLTGGIASGKSTADEFFKKKNIPIVDADKIAHHIYDKDQTAYSLVVDKFGKKILAKDQSVDRKKLGQIVFSDVNKLHELNKITHPFILKEIKQQLRSQSKNHALVIADIPLLFESHGENLCDKILVISIPEKLQIQRLMARNNLTAKEARERLNSQMPLAEKVKKATYVVDNAGTIEELEEKLNKILDKIKLGE</sequence>
<dbReference type="GO" id="GO:0005524">
    <property type="term" value="F:ATP binding"/>
    <property type="evidence" value="ECO:0007669"/>
    <property type="project" value="UniProtKB-UniRule"/>
</dbReference>
<dbReference type="CDD" id="cd02022">
    <property type="entry name" value="DPCK"/>
    <property type="match status" value="1"/>
</dbReference>
<dbReference type="AlphaFoldDB" id="A0A9E2KS60"/>
<dbReference type="Gene3D" id="3.40.50.300">
    <property type="entry name" value="P-loop containing nucleotide triphosphate hydrolases"/>
    <property type="match status" value="1"/>
</dbReference>
<dbReference type="Pfam" id="PF01121">
    <property type="entry name" value="CoaE"/>
    <property type="match status" value="1"/>
</dbReference>